<gene>
    <name evidence="2" type="ORF">BaRGS_00012101</name>
</gene>
<feature type="region of interest" description="Disordered" evidence="1">
    <location>
        <begin position="787"/>
        <end position="808"/>
    </location>
</feature>
<feature type="compositionally biased region" description="Basic residues" evidence="1">
    <location>
        <begin position="654"/>
        <end position="682"/>
    </location>
</feature>
<keyword evidence="3" id="KW-1185">Reference proteome</keyword>
<feature type="region of interest" description="Disordered" evidence="1">
    <location>
        <begin position="409"/>
        <end position="448"/>
    </location>
</feature>
<evidence type="ECO:0000313" key="3">
    <source>
        <dbReference type="Proteomes" id="UP001519460"/>
    </source>
</evidence>
<name>A0ABD0LB58_9CAEN</name>
<feature type="compositionally biased region" description="Polar residues" evidence="1">
    <location>
        <begin position="412"/>
        <end position="428"/>
    </location>
</feature>
<feature type="compositionally biased region" description="Basic and acidic residues" evidence="1">
    <location>
        <begin position="1078"/>
        <end position="1088"/>
    </location>
</feature>
<feature type="compositionally biased region" description="Acidic residues" evidence="1">
    <location>
        <begin position="104"/>
        <end position="114"/>
    </location>
</feature>
<feature type="compositionally biased region" description="Basic and acidic residues" evidence="1">
    <location>
        <begin position="980"/>
        <end position="991"/>
    </location>
</feature>
<feature type="compositionally biased region" description="Low complexity" evidence="1">
    <location>
        <begin position="432"/>
        <end position="444"/>
    </location>
</feature>
<feature type="compositionally biased region" description="Basic residues" evidence="1">
    <location>
        <begin position="1068"/>
        <end position="1077"/>
    </location>
</feature>
<proteinExistence type="predicted"/>
<dbReference type="EMBL" id="JACVVK020000065">
    <property type="protein sequence ID" value="KAK7496694.1"/>
    <property type="molecule type" value="Genomic_DNA"/>
</dbReference>
<feature type="compositionally biased region" description="Polar residues" evidence="1">
    <location>
        <begin position="1175"/>
        <end position="1192"/>
    </location>
</feature>
<accession>A0ABD0LB58</accession>
<sequence length="1192" mass="131937">EPADQGFSFLKAKGKGQRGVPLKNSRQVIMTSRPRSETDSRDITTRPSSGRNTRTSSPDEESDLGHITSANRSTDETPPRHTTSTTRPADETDSGNSSTAPPSEETDSLSDSDAESSSTYTRQSRLAKDKPLSPGQMREYLRAAIHRCRLFNDGNFQAQLAIARQNPHNYDRFRRTKPPVSQATVEETKTANQEENRLLAIRKSLSEKTEQNDVILCVKKRHNDVKVTAFASLSASGREGQAPSRLTVEQQLQGSTDCLLTVKDVPTPSANNGQVVVQLRKTSNGPVGRATVDAFSRLSGAFSKYRTVDIARWLESCIEDPHEPSIAPSAPPASPIFEDADNPDEVPRRPVSGSSKEAGRRSGIKTGFRKPARPEPFQPAGPSVGVYGRRPFSWDQPPESYRVIRATECRSNRPSSRTGTATSGQNMKATVPRSPTTRPKTAPTRPRDYFYPKEEALPCSKARGAKDEVSLPVRKTHDAKEVLPVRKTHDAKEVLPVRKAHDAKEVLPVRKTHDAKEEVLPVRKTHDAKEVLPVRKSEGAEDVFSVQKARNVLPVRKSRDFKEVLSDREAKGVLPAKRAHDAKDAPSTRKAKTMLLVGKPYETQEVLTARRAQDANEEVLPVRKTKSVEQTPSSVPLKTSVARNQSFPGDRGAQGKHSRARSVGYSRKKRTKSAAAKPRCKSAFRETRREQRPAKRTAYPMVKLSSPPLPLRSPSSPLCVIGEAMDRWAYASRFDDSSEDSDISTSSTLNSFSSCSQPGYGSGDADFNAATPPSTRDADNAKIKTKTESLTHLGIPSSGADLLPDPSTYSNTWYRPRNRIYEIPKDPSKTCLPTSDVHGSKSVCFRLCNQTGADSGTTSHTRKSFSSSIQVADSELGLEAVSRLLTAPISNTCDSTESKPVACKPPNPGTDGKDADLCVSSGDRGRYSVIQISGPFSDHHTIRHLGGCPLPSFSSRWFTRERKSNQHHHQKSAKHLASPDTERQKRPHPPELRVNQITPRSEKVPSRDQEPNSKDQKSKPASHPETNDLLKEQEKHRRALVSWWHRRGVKGTTRLGLESGQTSTTQKARGKQVCKPRKTSDVTTKTDGKSSSNNRRQPQSKDRLLPAKKMPSIKRDSPLPMEDQPLSEKKMREYIQAARQMFRDIEDAHIMGHLAAASHENHSYERFRRTRSRAPPSQSSSLDSAMDTSYFL</sequence>
<dbReference type="Proteomes" id="UP001519460">
    <property type="component" value="Unassembled WGS sequence"/>
</dbReference>
<feature type="region of interest" description="Disordered" evidence="1">
    <location>
        <begin position="1"/>
        <end position="133"/>
    </location>
</feature>
<feature type="region of interest" description="Disordered" evidence="1">
    <location>
        <begin position="623"/>
        <end position="714"/>
    </location>
</feature>
<organism evidence="2 3">
    <name type="scientific">Batillaria attramentaria</name>
    <dbReference type="NCBI Taxonomy" id="370345"/>
    <lineage>
        <taxon>Eukaryota</taxon>
        <taxon>Metazoa</taxon>
        <taxon>Spiralia</taxon>
        <taxon>Lophotrochozoa</taxon>
        <taxon>Mollusca</taxon>
        <taxon>Gastropoda</taxon>
        <taxon>Caenogastropoda</taxon>
        <taxon>Sorbeoconcha</taxon>
        <taxon>Cerithioidea</taxon>
        <taxon>Batillariidae</taxon>
        <taxon>Batillaria</taxon>
    </lineage>
</organism>
<evidence type="ECO:0000313" key="2">
    <source>
        <dbReference type="EMBL" id="KAK7496694.1"/>
    </source>
</evidence>
<feature type="region of interest" description="Disordered" evidence="1">
    <location>
        <begin position="1054"/>
        <end position="1124"/>
    </location>
</feature>
<comment type="caution">
    <text evidence="2">The sequence shown here is derived from an EMBL/GenBank/DDBJ whole genome shotgun (WGS) entry which is preliminary data.</text>
</comment>
<feature type="compositionally biased region" description="Basic residues" evidence="1">
    <location>
        <begin position="965"/>
        <end position="974"/>
    </location>
</feature>
<feature type="region of interest" description="Disordered" evidence="1">
    <location>
        <begin position="895"/>
        <end position="915"/>
    </location>
</feature>
<feature type="compositionally biased region" description="Basic and acidic residues" evidence="1">
    <location>
        <begin position="683"/>
        <end position="693"/>
    </location>
</feature>
<feature type="compositionally biased region" description="Polar residues" evidence="1">
    <location>
        <begin position="45"/>
        <end position="56"/>
    </location>
</feature>
<feature type="compositionally biased region" description="Basic and acidic residues" evidence="1">
    <location>
        <begin position="1000"/>
        <end position="1018"/>
    </location>
</feature>
<protein>
    <submittedName>
        <fullName evidence="2">Uncharacterized protein</fullName>
    </submittedName>
</protein>
<feature type="compositionally biased region" description="Polar residues" evidence="1">
    <location>
        <begin position="628"/>
        <end position="647"/>
    </location>
</feature>
<reference evidence="2 3" key="1">
    <citation type="journal article" date="2023" name="Sci. Data">
        <title>Genome assembly of the Korean intertidal mud-creeper Batillaria attramentaria.</title>
        <authorList>
            <person name="Patra A.K."/>
            <person name="Ho P.T."/>
            <person name="Jun S."/>
            <person name="Lee S.J."/>
            <person name="Kim Y."/>
            <person name="Won Y.J."/>
        </authorList>
    </citation>
    <scope>NUCLEOTIDE SEQUENCE [LARGE SCALE GENOMIC DNA]</scope>
    <source>
        <strain evidence="2">Wonlab-2016</strain>
    </source>
</reference>
<feature type="region of interest" description="Disordered" evidence="1">
    <location>
        <begin position="1168"/>
        <end position="1192"/>
    </location>
</feature>
<feature type="region of interest" description="Disordered" evidence="1">
    <location>
        <begin position="961"/>
        <end position="1033"/>
    </location>
</feature>
<dbReference type="AlphaFoldDB" id="A0ABD0LB58"/>
<feature type="compositionally biased region" description="Basic and acidic residues" evidence="1">
    <location>
        <begin position="34"/>
        <end position="44"/>
    </location>
</feature>
<feature type="region of interest" description="Disordered" evidence="1">
    <location>
        <begin position="322"/>
        <end position="392"/>
    </location>
</feature>
<feature type="non-terminal residue" evidence="2">
    <location>
        <position position="1"/>
    </location>
</feature>
<evidence type="ECO:0000256" key="1">
    <source>
        <dbReference type="SAM" id="MobiDB-lite"/>
    </source>
</evidence>